<dbReference type="InterPro" id="IPR014001">
    <property type="entry name" value="Helicase_ATP-bd"/>
</dbReference>
<evidence type="ECO:0000313" key="7">
    <source>
        <dbReference type="EMBL" id="PJF19602.1"/>
    </source>
</evidence>
<evidence type="ECO:0000256" key="5">
    <source>
        <dbReference type="SAM" id="MobiDB-lite"/>
    </source>
</evidence>
<proteinExistence type="predicted"/>
<dbReference type="PROSITE" id="PS00690">
    <property type="entry name" value="DEAH_ATP_HELICASE"/>
    <property type="match status" value="1"/>
</dbReference>
<dbReference type="Pfam" id="PF00270">
    <property type="entry name" value="DEAD"/>
    <property type="match status" value="1"/>
</dbReference>
<keyword evidence="3" id="KW-0539">Nucleus</keyword>
<dbReference type="SUPFAM" id="SSF52540">
    <property type="entry name" value="P-loop containing nucleoside triphosphate hydrolases"/>
    <property type="match status" value="1"/>
</dbReference>
<dbReference type="InterPro" id="IPR027417">
    <property type="entry name" value="P-loop_NTPase"/>
</dbReference>
<evidence type="ECO:0000256" key="1">
    <source>
        <dbReference type="ARBA" id="ARBA00004123"/>
    </source>
</evidence>
<evidence type="ECO:0000313" key="8">
    <source>
        <dbReference type="Proteomes" id="UP000240830"/>
    </source>
</evidence>
<evidence type="ECO:0000256" key="2">
    <source>
        <dbReference type="ARBA" id="ARBA00022801"/>
    </source>
</evidence>
<dbReference type="GO" id="GO:0071013">
    <property type="term" value="C:catalytic step 2 spliceosome"/>
    <property type="evidence" value="ECO:0007669"/>
    <property type="project" value="TreeGrafter"/>
</dbReference>
<feature type="compositionally biased region" description="Basic and acidic residues" evidence="5">
    <location>
        <begin position="1"/>
        <end position="56"/>
    </location>
</feature>
<sequence>MNDEDNVSKERDGLTSRPHGRDGQELQSTHDDNEPEKMTMDDPAHRRSTLDSRREQSSFSYLKKRESERTMLYEQSVRDEGRLFEGISMTEAEQRRYASSTSILGAVEERKRLKQDSSNYLIPSEHANYELGPEAASATELDKQWDQTRMSGPGAPVKKALDGKGFLFDYSDISSAVKSTAAETFESSFVKTLRDETSKREHIQNTRQSLPVFSFRQEILDAIQNHQVLVLVGETGSGKTTQIPQYLIESGYTDGGKKIGCTQPRRVAAMSVAARVADEMRVRLGSEVGYSIRFEDCTSERTILKYMTDGMLLREFLTEPDLGSYSALIIDEAHERTLHTDILFGLVKDISRFRKDLKIIISSATLDADKFSDYFDGAPIFTGRLAG</sequence>
<dbReference type="InterPro" id="IPR011545">
    <property type="entry name" value="DEAD/DEAH_box_helicase_dom"/>
</dbReference>
<dbReference type="GO" id="GO:0005684">
    <property type="term" value="C:U2-type spliceosomal complex"/>
    <property type="evidence" value="ECO:0007669"/>
    <property type="project" value="UniProtKB-ARBA"/>
</dbReference>
<dbReference type="GO" id="GO:0003724">
    <property type="term" value="F:RNA helicase activity"/>
    <property type="evidence" value="ECO:0007669"/>
    <property type="project" value="UniProtKB-EC"/>
</dbReference>
<evidence type="ECO:0000259" key="6">
    <source>
        <dbReference type="PROSITE" id="PS51192"/>
    </source>
</evidence>
<keyword evidence="7" id="KW-0347">Helicase</keyword>
<dbReference type="OrthoDB" id="10253254at2759"/>
<keyword evidence="8" id="KW-1185">Reference proteome</keyword>
<dbReference type="PANTHER" id="PTHR18934:SF83">
    <property type="entry name" value="PRE-MRNA-SPLICING FACTOR ATP-DEPENDENT RNA HELICASE DHX16"/>
    <property type="match status" value="1"/>
</dbReference>
<keyword evidence="7" id="KW-0067">ATP-binding</keyword>
<dbReference type="FunFam" id="3.40.50.300:FF:000726">
    <property type="entry name" value="Pre-mRNA-splicing factor ATP-dependent RNA helicase"/>
    <property type="match status" value="1"/>
</dbReference>
<dbReference type="EMBL" id="MTSL01000050">
    <property type="protein sequence ID" value="PJF19602.1"/>
    <property type="molecule type" value="Genomic_DNA"/>
</dbReference>
<dbReference type="SMART" id="SM00487">
    <property type="entry name" value="DEXDc"/>
    <property type="match status" value="1"/>
</dbReference>
<comment type="catalytic activity">
    <reaction evidence="4">
        <text>ATP + H2O = ADP + phosphate + H(+)</text>
        <dbReference type="Rhea" id="RHEA:13065"/>
        <dbReference type="ChEBI" id="CHEBI:15377"/>
        <dbReference type="ChEBI" id="CHEBI:15378"/>
        <dbReference type="ChEBI" id="CHEBI:30616"/>
        <dbReference type="ChEBI" id="CHEBI:43474"/>
        <dbReference type="ChEBI" id="CHEBI:456216"/>
        <dbReference type="EC" id="3.6.4.13"/>
    </reaction>
</comment>
<dbReference type="Gene3D" id="3.40.50.300">
    <property type="entry name" value="P-loop containing nucleotide triphosphate hydrolases"/>
    <property type="match status" value="1"/>
</dbReference>
<evidence type="ECO:0000256" key="3">
    <source>
        <dbReference type="ARBA" id="ARBA00023242"/>
    </source>
</evidence>
<dbReference type="Proteomes" id="UP000240830">
    <property type="component" value="Unassembled WGS sequence"/>
</dbReference>
<gene>
    <name evidence="7" type="ORF">PSACC_00548</name>
</gene>
<accession>A0A2H9TPE3</accession>
<comment type="caution">
    <text evidence="7">The sequence shown here is derived from an EMBL/GenBank/DDBJ whole genome shotgun (WGS) entry which is preliminary data.</text>
</comment>
<feature type="domain" description="Helicase ATP-binding" evidence="6">
    <location>
        <begin position="220"/>
        <end position="384"/>
    </location>
</feature>
<evidence type="ECO:0000256" key="4">
    <source>
        <dbReference type="ARBA" id="ARBA00047984"/>
    </source>
</evidence>
<dbReference type="InterPro" id="IPR002464">
    <property type="entry name" value="DNA/RNA_helicase_DEAH_CS"/>
</dbReference>
<organism evidence="7 8">
    <name type="scientific">Paramicrosporidium saccamoebae</name>
    <dbReference type="NCBI Taxonomy" id="1246581"/>
    <lineage>
        <taxon>Eukaryota</taxon>
        <taxon>Fungi</taxon>
        <taxon>Fungi incertae sedis</taxon>
        <taxon>Cryptomycota</taxon>
        <taxon>Cryptomycota incertae sedis</taxon>
        <taxon>Paramicrosporidium</taxon>
    </lineage>
</organism>
<dbReference type="GO" id="GO:0005524">
    <property type="term" value="F:ATP binding"/>
    <property type="evidence" value="ECO:0007669"/>
    <property type="project" value="InterPro"/>
</dbReference>
<dbReference type="PROSITE" id="PS51192">
    <property type="entry name" value="HELICASE_ATP_BIND_1"/>
    <property type="match status" value="1"/>
</dbReference>
<dbReference type="PANTHER" id="PTHR18934">
    <property type="entry name" value="ATP-DEPENDENT RNA HELICASE"/>
    <property type="match status" value="1"/>
</dbReference>
<reference evidence="7 8" key="1">
    <citation type="submission" date="2016-10" db="EMBL/GenBank/DDBJ databases">
        <title>The genome of Paramicrosporidium saccamoebae is the missing link in understanding Cryptomycota and Microsporidia evolution.</title>
        <authorList>
            <person name="Quandt C.A."/>
            <person name="Beaudet D."/>
            <person name="Corsaro D."/>
            <person name="Michel R."/>
            <person name="Corradi N."/>
            <person name="James T."/>
        </authorList>
    </citation>
    <scope>NUCLEOTIDE SEQUENCE [LARGE SCALE GENOMIC DNA]</scope>
    <source>
        <strain evidence="7 8">KSL3</strain>
    </source>
</reference>
<dbReference type="GO" id="GO:0016787">
    <property type="term" value="F:hydrolase activity"/>
    <property type="evidence" value="ECO:0007669"/>
    <property type="project" value="UniProtKB-KW"/>
</dbReference>
<comment type="subcellular location">
    <subcellularLocation>
        <location evidence="1">Nucleus</location>
    </subcellularLocation>
</comment>
<protein>
    <submittedName>
        <fullName evidence="7">Putative pre-mRNA-splicing factor ATP-dependent RNA helicase DHX16-like protein</fullName>
    </submittedName>
</protein>
<keyword evidence="7" id="KW-0547">Nucleotide-binding</keyword>
<dbReference type="STRING" id="1246581.A0A2H9TPE3"/>
<feature type="region of interest" description="Disordered" evidence="5">
    <location>
        <begin position="1"/>
        <end position="63"/>
    </location>
</feature>
<dbReference type="GO" id="GO:0003723">
    <property type="term" value="F:RNA binding"/>
    <property type="evidence" value="ECO:0007669"/>
    <property type="project" value="TreeGrafter"/>
</dbReference>
<keyword evidence="2" id="KW-0378">Hydrolase</keyword>
<name>A0A2H9TPE3_9FUNG</name>
<dbReference type="AlphaFoldDB" id="A0A2H9TPE3"/>